<feature type="transmembrane region" description="Helical" evidence="14">
    <location>
        <begin position="833"/>
        <end position="857"/>
    </location>
</feature>
<evidence type="ECO:0000256" key="5">
    <source>
        <dbReference type="ARBA" id="ARBA00022771"/>
    </source>
</evidence>
<comment type="caution">
    <text evidence="16">The sequence shown here is derived from an EMBL/GenBank/DDBJ whole genome shotgun (WGS) entry which is preliminary data.</text>
</comment>
<dbReference type="SUPFAM" id="SSF81340">
    <property type="entry name" value="Clc chloride channel"/>
    <property type="match status" value="1"/>
</dbReference>
<gene>
    <name evidence="16" type="ORF">EVOR1521_LOCUS26651</name>
</gene>
<dbReference type="Gene3D" id="3.40.50.150">
    <property type="entry name" value="Vaccinia Virus protein VP39"/>
    <property type="match status" value="1"/>
</dbReference>
<keyword evidence="9 14" id="KW-0472">Membrane</keyword>
<dbReference type="SUPFAM" id="SSF53335">
    <property type="entry name" value="S-adenosyl-L-methionine-dependent methyltransferases"/>
    <property type="match status" value="1"/>
</dbReference>
<dbReference type="Pfam" id="PF00642">
    <property type="entry name" value="zf-CCCH"/>
    <property type="match status" value="1"/>
</dbReference>
<evidence type="ECO:0000256" key="13">
    <source>
        <dbReference type="PROSITE-ProRule" id="PRU00723"/>
    </source>
</evidence>
<dbReference type="Gene3D" id="1.10.3080.10">
    <property type="entry name" value="Clc chloride channel"/>
    <property type="match status" value="1"/>
</dbReference>
<keyword evidence="3 14" id="KW-0812">Transmembrane</keyword>
<dbReference type="EMBL" id="CAUJNA010003526">
    <property type="protein sequence ID" value="CAJ1404134.1"/>
    <property type="molecule type" value="Genomic_DNA"/>
</dbReference>
<name>A0AA36NF89_9DINO</name>
<keyword evidence="12" id="KW-0407">Ion channel</keyword>
<evidence type="ECO:0000256" key="10">
    <source>
        <dbReference type="ARBA" id="ARBA00023173"/>
    </source>
</evidence>
<dbReference type="SMART" id="SM00356">
    <property type="entry name" value="ZnF_C3H1"/>
    <property type="match status" value="2"/>
</dbReference>
<keyword evidence="8" id="KW-0406">Ion transport</keyword>
<evidence type="ECO:0000256" key="1">
    <source>
        <dbReference type="ARBA" id="ARBA00004141"/>
    </source>
</evidence>
<keyword evidence="11" id="KW-0868">Chloride</keyword>
<evidence type="ECO:0000256" key="2">
    <source>
        <dbReference type="ARBA" id="ARBA00022448"/>
    </source>
</evidence>
<keyword evidence="2" id="KW-0813">Transport</keyword>
<dbReference type="Pfam" id="PF00654">
    <property type="entry name" value="Voltage_CLC"/>
    <property type="match status" value="1"/>
</dbReference>
<organism evidence="16 17">
    <name type="scientific">Effrenium voratum</name>
    <dbReference type="NCBI Taxonomy" id="2562239"/>
    <lineage>
        <taxon>Eukaryota</taxon>
        <taxon>Sar</taxon>
        <taxon>Alveolata</taxon>
        <taxon>Dinophyceae</taxon>
        <taxon>Suessiales</taxon>
        <taxon>Symbiodiniaceae</taxon>
        <taxon>Effrenium</taxon>
    </lineage>
</organism>
<dbReference type="InterPro" id="IPR000571">
    <property type="entry name" value="Znf_CCCH"/>
</dbReference>
<dbReference type="InterPro" id="IPR014743">
    <property type="entry name" value="Cl-channel_core"/>
</dbReference>
<feature type="zinc finger region" description="C3H1-type" evidence="13">
    <location>
        <begin position="24"/>
        <end position="51"/>
    </location>
</feature>
<feature type="domain" description="C3H1-type" evidence="15">
    <location>
        <begin position="24"/>
        <end position="51"/>
    </location>
</feature>
<keyword evidence="4 13" id="KW-0479">Metal-binding</keyword>
<feature type="zinc finger region" description="C3H1-type" evidence="13">
    <location>
        <begin position="130"/>
        <end position="157"/>
    </location>
</feature>
<dbReference type="GO" id="GO:0034707">
    <property type="term" value="C:chloride channel complex"/>
    <property type="evidence" value="ECO:0007669"/>
    <property type="project" value="UniProtKB-KW"/>
</dbReference>
<evidence type="ECO:0000256" key="8">
    <source>
        <dbReference type="ARBA" id="ARBA00023065"/>
    </source>
</evidence>
<dbReference type="Gene3D" id="4.10.1000.10">
    <property type="entry name" value="Zinc finger, CCCH-type"/>
    <property type="match status" value="2"/>
</dbReference>
<evidence type="ECO:0000256" key="7">
    <source>
        <dbReference type="ARBA" id="ARBA00022989"/>
    </source>
</evidence>
<dbReference type="PROSITE" id="PS50103">
    <property type="entry name" value="ZF_C3H1"/>
    <property type="match status" value="2"/>
</dbReference>
<reference evidence="16" key="1">
    <citation type="submission" date="2023-08" db="EMBL/GenBank/DDBJ databases">
        <authorList>
            <person name="Chen Y."/>
            <person name="Shah S."/>
            <person name="Dougan E. K."/>
            <person name="Thang M."/>
            <person name="Chan C."/>
        </authorList>
    </citation>
    <scope>NUCLEOTIDE SEQUENCE</scope>
</reference>
<accession>A0AA36NF89</accession>
<feature type="domain" description="C3H1-type" evidence="15">
    <location>
        <begin position="130"/>
        <end position="157"/>
    </location>
</feature>
<dbReference type="InterPro" id="IPR001807">
    <property type="entry name" value="ClC"/>
</dbReference>
<evidence type="ECO:0000256" key="4">
    <source>
        <dbReference type="ARBA" id="ARBA00022723"/>
    </source>
</evidence>
<keyword evidence="6 13" id="KW-0862">Zinc</keyword>
<keyword evidence="5 13" id="KW-0863">Zinc-finger</keyword>
<evidence type="ECO:0000256" key="11">
    <source>
        <dbReference type="ARBA" id="ARBA00023214"/>
    </source>
</evidence>
<sequence>MPQGGVPRAFGGFGGAVASPGPGNVKRTICSFWEQGVCSRGSQCTWAHGDQELGAPLPGGTHLRFAPATSLALAALGGKAPSSPGKGVTHSFAQFGLGKVFKTNPFEVLGKGKGPAFASWKGEKGAAEQPLKKTICKFWLEGQCTRGDSCTWAHGEEDFGEKVRVLRRLTAKKPRHPTAFLRLAEALQRAQMRRDEAAVALKRHLEIAEDLRGRGADERHLRIELAKHLLSVVTRSTPKSISRGYVSCLFDRFSKTFDASLDSLNYRVPQVLMQALGWSWWELGVEPMQRALDLGAGTGLLGEQLRDAAPRAILEGVDLSAAMLQQAMHKGCYNHLHHSDMCDYLTQARITEFRYRGISTAISVLSAAGEADDLQVLAAGSLLSGLVEASRRGFGVSCQGWVVTWCREETSSVSGCIKMASLRTAAWQTSCLEASPLLLASLTGLSTGALVVLLNDFVHSFRDFLELPFGFLAPAVSGLLVSLLLAGRGRGRASGGSDLASLKASGGVPCRDRTEAPLRALAAGLTLAGGNSLGPEGPSVEIGANVAAGLAGRPRDQSDERDESAESEVDRALRVNLLAAGCASGVAAGFNAPIAGLFFALESVQSVQSSLSPEEARARGPAMQLLAAVLAATVSQLGLGSSPAVDLDFLGWVPARSLWELPVFMLLGATCGMVASALGFCRTLATKAFASLEQAGCPRLAFPIIAGLIVVAVTVGGNVEEVLYKGFDNVNLILEEVDGSKRAPTTPSSDPILHLSLLLVAKVVLTAICQSSGQVGGLFAPALFMGACLGGLAGRVLRDNFWPWALNLPFLLGGNGMDGVDAQVTAFSVPATYAVVGMAACLGSICSVPLTSVVLLLELAGGKDYGVVLPTVAATGVAVYVEDFLSRGGPQLAVNWLQEATRGDGAFWIRTVENMLEQAALRSVPRKGSPLERAIPSRAVELQPGCVPKVVASSVTLEAARKQLKQLGPGARLAVVETEGSPTSGQMPQKLLGLVSLADVERAIKDDT</sequence>
<evidence type="ECO:0000256" key="14">
    <source>
        <dbReference type="SAM" id="Phobius"/>
    </source>
</evidence>
<evidence type="ECO:0000313" key="16">
    <source>
        <dbReference type="EMBL" id="CAJ1404134.1"/>
    </source>
</evidence>
<dbReference type="GO" id="GO:0008270">
    <property type="term" value="F:zinc ion binding"/>
    <property type="evidence" value="ECO:0007669"/>
    <property type="project" value="UniProtKB-KW"/>
</dbReference>
<dbReference type="InterPro" id="IPR050368">
    <property type="entry name" value="ClC-type_chloride_channel"/>
</dbReference>
<feature type="transmembrane region" description="Helical" evidence="14">
    <location>
        <begin position="776"/>
        <end position="797"/>
    </location>
</feature>
<dbReference type="Pfam" id="PF18345">
    <property type="entry name" value="zf_CCCH_4"/>
    <property type="match status" value="1"/>
</dbReference>
<feature type="transmembrane region" description="Helical" evidence="14">
    <location>
        <begin position="661"/>
        <end position="680"/>
    </location>
</feature>
<dbReference type="SUPFAM" id="SSF90229">
    <property type="entry name" value="CCCH zinc finger"/>
    <property type="match status" value="2"/>
</dbReference>
<protein>
    <recommendedName>
        <fullName evidence="15">C3H1-type domain-containing protein</fullName>
    </recommendedName>
</protein>
<dbReference type="InterPro" id="IPR029063">
    <property type="entry name" value="SAM-dependent_MTases_sf"/>
</dbReference>
<feature type="transmembrane region" description="Helical" evidence="14">
    <location>
        <begin position="752"/>
        <end position="769"/>
    </location>
</feature>
<dbReference type="CDD" id="cd00400">
    <property type="entry name" value="Voltage_gated_ClC"/>
    <property type="match status" value="1"/>
</dbReference>
<keyword evidence="10" id="KW-0869">Chloride channel</keyword>
<dbReference type="PRINTS" id="PR00762">
    <property type="entry name" value="CLCHANNEL"/>
</dbReference>
<evidence type="ECO:0000256" key="9">
    <source>
        <dbReference type="ARBA" id="ARBA00023136"/>
    </source>
</evidence>
<dbReference type="InterPro" id="IPR036855">
    <property type="entry name" value="Znf_CCCH_sf"/>
</dbReference>
<dbReference type="PANTHER" id="PTHR43427:SF6">
    <property type="entry name" value="CHLORIDE CHANNEL PROTEIN CLC-E"/>
    <property type="match status" value="1"/>
</dbReference>
<evidence type="ECO:0000259" key="15">
    <source>
        <dbReference type="PROSITE" id="PS50103"/>
    </source>
</evidence>
<comment type="subcellular location">
    <subcellularLocation>
        <location evidence="1">Membrane</location>
        <topology evidence="1">Multi-pass membrane protein</topology>
    </subcellularLocation>
</comment>
<dbReference type="Proteomes" id="UP001178507">
    <property type="component" value="Unassembled WGS sequence"/>
</dbReference>
<dbReference type="GO" id="GO:0005254">
    <property type="term" value="F:chloride channel activity"/>
    <property type="evidence" value="ECO:0007669"/>
    <property type="project" value="UniProtKB-KW"/>
</dbReference>
<evidence type="ECO:0000256" key="6">
    <source>
        <dbReference type="ARBA" id="ARBA00022833"/>
    </source>
</evidence>
<feature type="transmembrane region" description="Helical" evidence="14">
    <location>
        <begin position="467"/>
        <end position="487"/>
    </location>
</feature>
<dbReference type="PANTHER" id="PTHR43427">
    <property type="entry name" value="CHLORIDE CHANNEL PROTEIN CLC-E"/>
    <property type="match status" value="1"/>
</dbReference>
<keyword evidence="7 14" id="KW-1133">Transmembrane helix</keyword>
<keyword evidence="17" id="KW-1185">Reference proteome</keyword>
<evidence type="ECO:0000256" key="3">
    <source>
        <dbReference type="ARBA" id="ARBA00022692"/>
    </source>
</evidence>
<proteinExistence type="predicted"/>
<evidence type="ECO:0000313" key="17">
    <source>
        <dbReference type="Proteomes" id="UP001178507"/>
    </source>
</evidence>
<feature type="transmembrane region" description="Helical" evidence="14">
    <location>
        <begin position="700"/>
        <end position="719"/>
    </location>
</feature>
<dbReference type="AlphaFoldDB" id="A0AA36NF89"/>
<evidence type="ECO:0000256" key="12">
    <source>
        <dbReference type="ARBA" id="ARBA00023303"/>
    </source>
</evidence>
<feature type="transmembrane region" description="Helical" evidence="14">
    <location>
        <begin position="577"/>
        <end position="601"/>
    </location>
</feature>